<protein>
    <recommendedName>
        <fullName evidence="4">SurA N-terminal domain-containing protein</fullName>
    </recommendedName>
</protein>
<accession>A0A1T5MMH8</accession>
<feature type="signal peptide" evidence="1">
    <location>
        <begin position="1"/>
        <end position="29"/>
    </location>
</feature>
<proteinExistence type="predicted"/>
<dbReference type="RefSeq" id="WP_079495624.1">
    <property type="nucleotide sequence ID" value="NZ_FUZT01000019.1"/>
</dbReference>
<gene>
    <name evidence="2" type="ORF">SAMN02194393_05034</name>
</gene>
<evidence type="ECO:0008006" key="4">
    <source>
        <dbReference type="Google" id="ProtNLM"/>
    </source>
</evidence>
<organism evidence="2 3">
    <name type="scientific">Maledivibacter halophilus</name>
    <dbReference type="NCBI Taxonomy" id="36842"/>
    <lineage>
        <taxon>Bacteria</taxon>
        <taxon>Bacillati</taxon>
        <taxon>Bacillota</taxon>
        <taxon>Clostridia</taxon>
        <taxon>Peptostreptococcales</taxon>
        <taxon>Caminicellaceae</taxon>
        <taxon>Maledivibacter</taxon>
    </lineage>
</organism>
<keyword evidence="1" id="KW-0732">Signal</keyword>
<sequence length="225" mass="26753">MMKNSICKKPVVAFVVVSILLSMGITAFANEVDKDNYKKIVLNKCNKDNFVQKKFEGILEDLVKEKEITKERSREINEQFNKEYNQEKRGSCCKGANKKYKGHRIYSIINILNEKKVITDKEANAMKDRIKGFRKQKFNQALEELVNKNIITETKSKEIQEYIDKYKAEKFNKFEDMTREEKRLYFKENRKNKKSVINKMIEDNIISEKQGNEMRKILRKNRSEK</sequence>
<reference evidence="2 3" key="1">
    <citation type="submission" date="2017-02" db="EMBL/GenBank/DDBJ databases">
        <authorList>
            <person name="Peterson S.W."/>
        </authorList>
    </citation>
    <scope>NUCLEOTIDE SEQUENCE [LARGE SCALE GENOMIC DNA]</scope>
    <source>
        <strain evidence="2 3">M1</strain>
    </source>
</reference>
<feature type="chain" id="PRO_5010524398" description="SurA N-terminal domain-containing protein" evidence="1">
    <location>
        <begin position="30"/>
        <end position="225"/>
    </location>
</feature>
<evidence type="ECO:0000313" key="3">
    <source>
        <dbReference type="Proteomes" id="UP000190285"/>
    </source>
</evidence>
<dbReference type="EMBL" id="FUZT01000019">
    <property type="protein sequence ID" value="SKC89425.1"/>
    <property type="molecule type" value="Genomic_DNA"/>
</dbReference>
<name>A0A1T5MMH8_9FIRM</name>
<dbReference type="AlphaFoldDB" id="A0A1T5MMH8"/>
<evidence type="ECO:0000256" key="1">
    <source>
        <dbReference type="SAM" id="SignalP"/>
    </source>
</evidence>
<evidence type="ECO:0000313" key="2">
    <source>
        <dbReference type="EMBL" id="SKC89425.1"/>
    </source>
</evidence>
<keyword evidence="3" id="KW-1185">Reference proteome</keyword>
<dbReference type="Proteomes" id="UP000190285">
    <property type="component" value="Unassembled WGS sequence"/>
</dbReference>